<evidence type="ECO:0000256" key="1">
    <source>
        <dbReference type="PROSITE-ProRule" id="PRU00042"/>
    </source>
</evidence>
<gene>
    <name evidence="4" type="ORF">L484_021648</name>
</gene>
<keyword evidence="1" id="KW-0862">Zinc</keyword>
<dbReference type="Proteomes" id="UP000030645">
    <property type="component" value="Unassembled WGS sequence"/>
</dbReference>
<keyword evidence="1" id="KW-0863">Zinc-finger</keyword>
<dbReference type="eggNOG" id="ENOG502SVVQ">
    <property type="taxonomic scope" value="Eukaryota"/>
</dbReference>
<protein>
    <recommendedName>
        <fullName evidence="3">C2H2-type domain-containing protein</fullName>
    </recommendedName>
</protein>
<feature type="region of interest" description="Disordered" evidence="2">
    <location>
        <begin position="36"/>
        <end position="67"/>
    </location>
</feature>
<feature type="region of interest" description="Disordered" evidence="2">
    <location>
        <begin position="313"/>
        <end position="334"/>
    </location>
</feature>
<proteinExistence type="predicted"/>
<reference evidence="5" key="1">
    <citation type="submission" date="2013-01" db="EMBL/GenBank/DDBJ databases">
        <title>Draft Genome Sequence of a Mulberry Tree, Morus notabilis C.K. Schneid.</title>
        <authorList>
            <person name="He N."/>
            <person name="Zhao S."/>
        </authorList>
    </citation>
    <scope>NUCLEOTIDE SEQUENCE</scope>
</reference>
<keyword evidence="1" id="KW-0479">Metal-binding</keyword>
<evidence type="ECO:0000313" key="5">
    <source>
        <dbReference type="Proteomes" id="UP000030645"/>
    </source>
</evidence>
<dbReference type="GO" id="GO:0008270">
    <property type="term" value="F:zinc ion binding"/>
    <property type="evidence" value="ECO:0007669"/>
    <property type="project" value="UniProtKB-KW"/>
</dbReference>
<organism evidence="4 5">
    <name type="scientific">Morus notabilis</name>
    <dbReference type="NCBI Taxonomy" id="981085"/>
    <lineage>
        <taxon>Eukaryota</taxon>
        <taxon>Viridiplantae</taxon>
        <taxon>Streptophyta</taxon>
        <taxon>Embryophyta</taxon>
        <taxon>Tracheophyta</taxon>
        <taxon>Spermatophyta</taxon>
        <taxon>Magnoliopsida</taxon>
        <taxon>eudicotyledons</taxon>
        <taxon>Gunneridae</taxon>
        <taxon>Pentapetalae</taxon>
        <taxon>rosids</taxon>
        <taxon>fabids</taxon>
        <taxon>Rosales</taxon>
        <taxon>Moraceae</taxon>
        <taxon>Moreae</taxon>
        <taxon>Morus</taxon>
    </lineage>
</organism>
<name>W9SH63_9ROSA</name>
<dbReference type="EMBL" id="KE346191">
    <property type="protein sequence ID" value="EXC29340.1"/>
    <property type="molecule type" value="Genomic_DNA"/>
</dbReference>
<sequence>MNFHLTSGEKNVERCPHICACSYCKRVFDDPWALGGHQRAHREDTRSRKSWYVPGRSGNPLNMTGPTPNSHMTTQFKHFPGGSGNNQGAVFGKAPPSLIFPKRLPTNNNGWANVRQLSVNSVGNTKTSFCAAPNFPSGGGRAEIHQLNTFSGTASAPTYCTNPSAIPANPSLLMGPGNVCQFNTNQSRSFMGGGQFSGNALPQFQYLNQGIYAVAVPGPLLSSNQQPSFRGPTNIGSSFPYENHLSGRGGFGEYNENHFLTHQGGKKRCFGEATHVMSVPKMPKIDSNLAMETVEHGKKELLLFKDAEKSSSDLEISVDANEEPETDLDLSLHL</sequence>
<dbReference type="PROSITE" id="PS50157">
    <property type="entry name" value="ZINC_FINGER_C2H2_2"/>
    <property type="match status" value="1"/>
</dbReference>
<keyword evidence="5" id="KW-1185">Reference proteome</keyword>
<evidence type="ECO:0000259" key="3">
    <source>
        <dbReference type="PROSITE" id="PS50157"/>
    </source>
</evidence>
<evidence type="ECO:0000313" key="4">
    <source>
        <dbReference type="EMBL" id="EXC29340.1"/>
    </source>
</evidence>
<evidence type="ECO:0000256" key="2">
    <source>
        <dbReference type="SAM" id="MobiDB-lite"/>
    </source>
</evidence>
<accession>W9SH63</accession>
<dbReference type="AlphaFoldDB" id="W9SH63"/>
<dbReference type="PROSITE" id="PS00028">
    <property type="entry name" value="ZINC_FINGER_C2H2_1"/>
    <property type="match status" value="1"/>
</dbReference>
<dbReference type="InterPro" id="IPR013087">
    <property type="entry name" value="Znf_C2H2_type"/>
</dbReference>
<feature type="domain" description="C2H2-type" evidence="3">
    <location>
        <begin position="19"/>
        <end position="46"/>
    </location>
</feature>